<dbReference type="PROSITE" id="PS50222">
    <property type="entry name" value="EF_HAND_2"/>
    <property type="match status" value="2"/>
</dbReference>
<feature type="domain" description="EF-hand" evidence="5">
    <location>
        <begin position="25"/>
        <end position="53"/>
    </location>
</feature>
<organism evidence="6 7">
    <name type="scientific">Vitis rotundifolia</name>
    <name type="common">Muscadine grape</name>
    <dbReference type="NCBI Taxonomy" id="103349"/>
    <lineage>
        <taxon>Eukaryota</taxon>
        <taxon>Viridiplantae</taxon>
        <taxon>Streptophyta</taxon>
        <taxon>Embryophyta</taxon>
        <taxon>Tracheophyta</taxon>
        <taxon>Spermatophyta</taxon>
        <taxon>Magnoliopsida</taxon>
        <taxon>eudicotyledons</taxon>
        <taxon>Gunneridae</taxon>
        <taxon>Pentapetalae</taxon>
        <taxon>rosids</taxon>
        <taxon>Vitales</taxon>
        <taxon>Vitaceae</taxon>
        <taxon>Viteae</taxon>
        <taxon>Vitis</taxon>
    </lineage>
</organism>
<evidence type="ECO:0000313" key="6">
    <source>
        <dbReference type="EMBL" id="KAJ9700811.1"/>
    </source>
</evidence>
<keyword evidence="2" id="KW-0863">Zinc-finger</keyword>
<evidence type="ECO:0000256" key="1">
    <source>
        <dbReference type="ARBA" id="ARBA00022723"/>
    </source>
</evidence>
<evidence type="ECO:0000256" key="2">
    <source>
        <dbReference type="ARBA" id="ARBA00022771"/>
    </source>
</evidence>
<dbReference type="InterPro" id="IPR002048">
    <property type="entry name" value="EF_hand_dom"/>
</dbReference>
<dbReference type="Gene3D" id="3.30.60.90">
    <property type="match status" value="1"/>
</dbReference>
<dbReference type="EMBL" id="JARBHA010000005">
    <property type="protein sequence ID" value="KAJ9700811.1"/>
    <property type="molecule type" value="Genomic_DNA"/>
</dbReference>
<dbReference type="Proteomes" id="UP001168098">
    <property type="component" value="Unassembled WGS sequence"/>
</dbReference>
<dbReference type="SUPFAM" id="SSF57850">
    <property type="entry name" value="RING/U-box"/>
    <property type="match status" value="1"/>
</dbReference>
<dbReference type="InterPro" id="IPR011992">
    <property type="entry name" value="EF-hand-dom_pair"/>
</dbReference>
<dbReference type="Gene3D" id="1.10.238.10">
    <property type="entry name" value="EF-hand"/>
    <property type="match status" value="1"/>
</dbReference>
<evidence type="ECO:0000256" key="4">
    <source>
        <dbReference type="ARBA" id="ARBA00022837"/>
    </source>
</evidence>
<dbReference type="CDD" id="cd00051">
    <property type="entry name" value="EFh"/>
    <property type="match status" value="1"/>
</dbReference>
<keyword evidence="4" id="KW-0106">Calcium</keyword>
<sequence>MEEIREAALAYYQNGSEYQKCSANDFFNSLDQDRNGKIDVHEFINILSEMGYGLVNNSRFFQELDRDGNGSLDFSEFLTLFYIIKCPRPFCDGCGILLKGLFFTCVQCYESSNNNTFDLCSACYRGKRFSHQHAAFLDNYTLLARKRPITLGGEEQPNTSQGVPAWRKGSLNV</sequence>
<dbReference type="InterPro" id="IPR043145">
    <property type="entry name" value="Znf_ZZ_sf"/>
</dbReference>
<dbReference type="Pfam" id="PF13499">
    <property type="entry name" value="EF-hand_7"/>
    <property type="match status" value="1"/>
</dbReference>
<gene>
    <name evidence="6" type="ORF">PVL29_006229</name>
</gene>
<evidence type="ECO:0000256" key="3">
    <source>
        <dbReference type="ARBA" id="ARBA00022833"/>
    </source>
</evidence>
<dbReference type="GO" id="GO:0008270">
    <property type="term" value="F:zinc ion binding"/>
    <property type="evidence" value="ECO:0007669"/>
    <property type="project" value="UniProtKB-KW"/>
</dbReference>
<protein>
    <recommendedName>
        <fullName evidence="5">EF-hand domain-containing protein</fullName>
    </recommendedName>
</protein>
<feature type="domain" description="EF-hand" evidence="5">
    <location>
        <begin position="59"/>
        <end position="87"/>
    </location>
</feature>
<keyword evidence="7" id="KW-1185">Reference proteome</keyword>
<keyword evidence="1" id="KW-0479">Metal-binding</keyword>
<reference evidence="6 7" key="1">
    <citation type="journal article" date="2023" name="BMC Biotechnol.">
        <title>Vitis rotundifolia cv Carlos genome sequencing.</title>
        <authorList>
            <person name="Huff M."/>
            <person name="Hulse-Kemp A."/>
            <person name="Scheffler B."/>
            <person name="Youngblood R."/>
            <person name="Simpson S."/>
            <person name="Babiker E."/>
            <person name="Staton M."/>
        </authorList>
    </citation>
    <scope>NUCLEOTIDE SEQUENCE [LARGE SCALE GENOMIC DNA]</scope>
    <source>
        <tissue evidence="6">Leaf</tissue>
    </source>
</reference>
<dbReference type="AlphaFoldDB" id="A0AA39DWV5"/>
<name>A0AA39DWV5_VITRO</name>
<evidence type="ECO:0000313" key="7">
    <source>
        <dbReference type="Proteomes" id="UP001168098"/>
    </source>
</evidence>
<accession>A0AA39DWV5</accession>
<dbReference type="PROSITE" id="PS00018">
    <property type="entry name" value="EF_HAND_1"/>
    <property type="match status" value="2"/>
</dbReference>
<dbReference type="InterPro" id="IPR001751">
    <property type="entry name" value="S100/CaBP7/8-like_CS"/>
</dbReference>
<dbReference type="SMART" id="SM00054">
    <property type="entry name" value="EFh"/>
    <property type="match status" value="2"/>
</dbReference>
<keyword evidence="3" id="KW-0862">Zinc</keyword>
<comment type="caution">
    <text evidence="6">The sequence shown here is derived from an EMBL/GenBank/DDBJ whole genome shotgun (WGS) entry which is preliminary data.</text>
</comment>
<dbReference type="SUPFAM" id="SSF47473">
    <property type="entry name" value="EF-hand"/>
    <property type="match status" value="1"/>
</dbReference>
<dbReference type="PROSITE" id="PS00303">
    <property type="entry name" value="S100_CABP"/>
    <property type="match status" value="1"/>
</dbReference>
<dbReference type="InterPro" id="IPR018247">
    <property type="entry name" value="EF_Hand_1_Ca_BS"/>
</dbReference>
<proteinExistence type="predicted"/>
<evidence type="ECO:0000259" key="5">
    <source>
        <dbReference type="PROSITE" id="PS50222"/>
    </source>
</evidence>
<dbReference type="GO" id="GO:0005509">
    <property type="term" value="F:calcium ion binding"/>
    <property type="evidence" value="ECO:0007669"/>
    <property type="project" value="InterPro"/>
</dbReference>